<feature type="transmembrane region" description="Helical" evidence="1">
    <location>
        <begin position="33"/>
        <end position="58"/>
    </location>
</feature>
<gene>
    <name evidence="2" type="ORF">vir215_00067</name>
</gene>
<dbReference type="RefSeq" id="YP_011108922.1">
    <property type="nucleotide sequence ID" value="NC_092586.1"/>
</dbReference>
<feature type="transmembrane region" description="Helical" evidence="1">
    <location>
        <begin position="116"/>
        <end position="137"/>
    </location>
</feature>
<keyword evidence="1" id="KW-0812">Transmembrane</keyword>
<keyword evidence="1" id="KW-1133">Transmembrane helix</keyword>
<dbReference type="GeneID" id="98835811"/>
<dbReference type="Proteomes" id="UP001302265">
    <property type="component" value="Segment"/>
</dbReference>
<protein>
    <submittedName>
        <fullName evidence="2">Uncharacterized protein</fullName>
    </submittedName>
</protein>
<name>A0AA86XK38_9CAUD</name>
<evidence type="ECO:0000256" key="1">
    <source>
        <dbReference type="SAM" id="Phobius"/>
    </source>
</evidence>
<dbReference type="EMBL" id="BK063676">
    <property type="protein sequence ID" value="DBA35369.1"/>
    <property type="molecule type" value="Genomic_DNA"/>
</dbReference>
<proteinExistence type="predicted"/>
<sequence>MVGCEIVIIIGVDKMASEIEAAASYILGVPTEFIPVTMVIAMVIGLVCTFAVSLPGFYQQDKEVARRNGGKITYGISYLSSNILIVAICVVASLAMIGWYADASGVQVTAGLCNSMALVVSAIIGLGGSKFLALPFVESIRDKAKADVARAKKPEQ</sequence>
<accession>A0AA86XK38</accession>
<keyword evidence="3" id="KW-1185">Reference proteome</keyword>
<feature type="transmembrane region" description="Helical" evidence="1">
    <location>
        <begin position="79"/>
        <end position="101"/>
    </location>
</feature>
<evidence type="ECO:0000313" key="2">
    <source>
        <dbReference type="EMBL" id="DBA35369.1"/>
    </source>
</evidence>
<organism evidence="2 3">
    <name type="scientific">Caudoviricetes sp. vir215</name>
    <dbReference type="NCBI Taxonomy" id="3068354"/>
    <lineage>
        <taxon>Viruses</taxon>
        <taxon>Duplodnaviria</taxon>
        <taxon>Heunggongvirae</taxon>
        <taxon>Uroviricota</taxon>
        <taxon>Caudoviricetes</taxon>
    </lineage>
</organism>
<evidence type="ECO:0000313" key="3">
    <source>
        <dbReference type="Proteomes" id="UP001302265"/>
    </source>
</evidence>
<keyword evidence="1" id="KW-0472">Membrane</keyword>
<reference evidence="2 3" key="1">
    <citation type="journal article" date="2023" name="Nat. Microbiol.">
        <title>A compendium of viruses from methanogenic archaea reveals their diversity and adaptations to the gut environment.</title>
        <authorList>
            <person name="Medvedeva S."/>
            <person name="Borrel G."/>
            <person name="Krupovic M."/>
            <person name="Gribaldo S."/>
        </authorList>
    </citation>
    <scope>NUCLEOTIDE SEQUENCE [LARGE SCALE GENOMIC DNA]</scope>
</reference>